<keyword evidence="1" id="KW-0560">Oxidoreductase</keyword>
<name>A0AAV5B0U9_9ACTN</name>
<comment type="caution">
    <text evidence="3">The sequence shown here is derived from an EMBL/GenBank/DDBJ whole genome shotgun (WGS) entry which is preliminary data.</text>
</comment>
<keyword evidence="4" id="KW-1185">Reference proteome</keyword>
<evidence type="ECO:0000313" key="4">
    <source>
        <dbReference type="Proteomes" id="UP001055025"/>
    </source>
</evidence>
<dbReference type="GO" id="GO:0042602">
    <property type="term" value="F:riboflavin reductase (NADPH) activity"/>
    <property type="evidence" value="ECO:0007669"/>
    <property type="project" value="TreeGrafter"/>
</dbReference>
<dbReference type="Gene3D" id="2.30.110.10">
    <property type="entry name" value="Electron Transport, Fmn-binding Protein, Chain A"/>
    <property type="match status" value="1"/>
</dbReference>
<dbReference type="InterPro" id="IPR012349">
    <property type="entry name" value="Split_barrel_FMN-bd"/>
</dbReference>
<dbReference type="AlphaFoldDB" id="A0AAV5B0U9"/>
<gene>
    <name evidence="3" type="ORF">ATOP_02190</name>
</gene>
<dbReference type="EMBL" id="BQKC01000001">
    <property type="protein sequence ID" value="GJM54564.1"/>
    <property type="molecule type" value="Genomic_DNA"/>
</dbReference>
<dbReference type="Proteomes" id="UP001055025">
    <property type="component" value="Unassembled WGS sequence"/>
</dbReference>
<evidence type="ECO:0000313" key="3">
    <source>
        <dbReference type="EMBL" id="GJM54564.1"/>
    </source>
</evidence>
<proteinExistence type="predicted"/>
<dbReference type="RefSeq" id="WP_265590478.1">
    <property type="nucleotide sequence ID" value="NZ_BQKC01000001.1"/>
</dbReference>
<sequence>MVDPTVMFKHSYGLYIVSSKDEEGAAACLVNTVTQVTAEPIQVVVSVNKDNVTCGRIAASGHFAVTVLDESADMPFIGRFGFRSSADIDKFEGLSCATDEFGDVYTTDHCCGMCACAVRQTVDAGTHLVFLGEVVETRDLGDGTPMTYSYYHTTLKGKTPPKAASYVAE</sequence>
<dbReference type="SUPFAM" id="SSF50475">
    <property type="entry name" value="FMN-binding split barrel"/>
    <property type="match status" value="1"/>
</dbReference>
<dbReference type="InterPro" id="IPR002563">
    <property type="entry name" value="Flavin_Rdtase-like_dom"/>
</dbReference>
<dbReference type="GO" id="GO:0010181">
    <property type="term" value="F:FMN binding"/>
    <property type="evidence" value="ECO:0007669"/>
    <property type="project" value="InterPro"/>
</dbReference>
<protein>
    <submittedName>
        <fullName evidence="3">Flavin reductase</fullName>
    </submittedName>
</protein>
<dbReference type="Pfam" id="PF01613">
    <property type="entry name" value="Flavin_Reduct"/>
    <property type="match status" value="1"/>
</dbReference>
<evidence type="ECO:0000256" key="1">
    <source>
        <dbReference type="ARBA" id="ARBA00023002"/>
    </source>
</evidence>
<dbReference type="PANTHER" id="PTHR30466">
    <property type="entry name" value="FLAVIN REDUCTASE"/>
    <property type="match status" value="1"/>
</dbReference>
<dbReference type="PANTHER" id="PTHR30466:SF1">
    <property type="entry name" value="FMN REDUCTASE (NADH) RUTF"/>
    <property type="match status" value="1"/>
</dbReference>
<organism evidence="3 4">
    <name type="scientific">Granulimonas faecalis</name>
    <dbReference type="NCBI Taxonomy" id="2894155"/>
    <lineage>
        <taxon>Bacteria</taxon>
        <taxon>Bacillati</taxon>
        <taxon>Actinomycetota</taxon>
        <taxon>Coriobacteriia</taxon>
        <taxon>Coriobacteriales</taxon>
        <taxon>Kribbibacteriaceae</taxon>
        <taxon>Granulimonas</taxon>
    </lineage>
</organism>
<reference evidence="3" key="1">
    <citation type="journal article" date="2022" name="Int. J. Syst. Evol. Microbiol.">
        <title>Granulimonas faecalis gen. nov., sp. nov., and Leptogranulimonas caecicola gen. nov., sp. nov., novel lactate-producing Atopobiaceae bacteria isolated from mouse intestines, and an emended description of the family Atopobiaceae.</title>
        <authorList>
            <person name="Morinaga K."/>
            <person name="Kusada H."/>
            <person name="Sakamoto S."/>
            <person name="Murakami T."/>
            <person name="Toyoda A."/>
            <person name="Mori H."/>
            <person name="Meng X.Y."/>
            <person name="Takashino M."/>
            <person name="Murotomi K."/>
            <person name="Tamaki H."/>
        </authorList>
    </citation>
    <scope>NUCLEOTIDE SEQUENCE</scope>
    <source>
        <strain evidence="3">OPF53</strain>
    </source>
</reference>
<dbReference type="SMART" id="SM00903">
    <property type="entry name" value="Flavin_Reduct"/>
    <property type="match status" value="1"/>
</dbReference>
<dbReference type="InterPro" id="IPR050268">
    <property type="entry name" value="NADH-dep_flavin_reductase"/>
</dbReference>
<evidence type="ECO:0000259" key="2">
    <source>
        <dbReference type="SMART" id="SM00903"/>
    </source>
</evidence>
<feature type="domain" description="Flavin reductase like" evidence="2">
    <location>
        <begin position="7"/>
        <end position="153"/>
    </location>
</feature>
<accession>A0AAV5B0U9</accession>